<dbReference type="CDD" id="cd05233">
    <property type="entry name" value="SDR_c"/>
    <property type="match status" value="1"/>
</dbReference>
<dbReference type="InterPro" id="IPR020904">
    <property type="entry name" value="Sc_DH/Rdtase_CS"/>
</dbReference>
<evidence type="ECO:0000313" key="5">
    <source>
        <dbReference type="Proteomes" id="UP000027337"/>
    </source>
</evidence>
<dbReference type="Pfam" id="PF00106">
    <property type="entry name" value="adh_short"/>
    <property type="match status" value="1"/>
</dbReference>
<evidence type="ECO:0000256" key="3">
    <source>
        <dbReference type="RuleBase" id="RU000363"/>
    </source>
</evidence>
<dbReference type="PRINTS" id="PR00081">
    <property type="entry name" value="GDHRDH"/>
</dbReference>
<dbReference type="Proteomes" id="UP000027337">
    <property type="component" value="Unassembled WGS sequence"/>
</dbReference>
<dbReference type="AlphaFoldDB" id="A0A061SVY7"/>
<protein>
    <submittedName>
        <fullName evidence="4">Short-chain dehydrogenase</fullName>
    </submittedName>
</protein>
<organism evidence="4 5">
    <name type="scientific">Sulfitobacter mediterraneus</name>
    <dbReference type="NCBI Taxonomy" id="83219"/>
    <lineage>
        <taxon>Bacteria</taxon>
        <taxon>Pseudomonadati</taxon>
        <taxon>Pseudomonadota</taxon>
        <taxon>Alphaproteobacteria</taxon>
        <taxon>Rhodobacterales</taxon>
        <taxon>Roseobacteraceae</taxon>
        <taxon>Sulfitobacter</taxon>
    </lineage>
</organism>
<dbReference type="Gene3D" id="3.40.50.720">
    <property type="entry name" value="NAD(P)-binding Rossmann-like Domain"/>
    <property type="match status" value="1"/>
</dbReference>
<accession>A0A061SVY7</accession>
<dbReference type="EMBL" id="JEMU01000004">
    <property type="protein sequence ID" value="KAJ03889.1"/>
    <property type="molecule type" value="Genomic_DNA"/>
</dbReference>
<reference evidence="4 5" key="1">
    <citation type="journal article" date="2014" name="Genome Announc.">
        <title>Draft Genome Sequences of Two Isolates of the Roseobacter Group, Sulfitobacter sp. Strains 3SOLIMAR09 and 1FIGIMAR09, from Harbors of Mallorca Island (Mediterranean Sea).</title>
        <authorList>
            <person name="Mas-Llado M."/>
            <person name="Pina-Villalonga J.M."/>
            <person name="Brunet-Galmes I."/>
            <person name="Nogales B."/>
            <person name="Bosch R."/>
        </authorList>
    </citation>
    <scope>NUCLEOTIDE SEQUENCE [LARGE SCALE GENOMIC DNA]</scope>
    <source>
        <strain evidence="4 5">1FIGIMAR09</strain>
    </source>
</reference>
<comment type="similarity">
    <text evidence="1 3">Belongs to the short-chain dehydrogenases/reductases (SDR) family.</text>
</comment>
<dbReference type="InterPro" id="IPR002347">
    <property type="entry name" value="SDR_fam"/>
</dbReference>
<dbReference type="PANTHER" id="PTHR44196:SF1">
    <property type="entry name" value="DEHYDROGENASE_REDUCTASE SDR FAMILY MEMBER 7B"/>
    <property type="match status" value="1"/>
</dbReference>
<gene>
    <name evidence="4" type="ORF">PM02_06115</name>
</gene>
<dbReference type="GO" id="GO:0016020">
    <property type="term" value="C:membrane"/>
    <property type="evidence" value="ECO:0007669"/>
    <property type="project" value="TreeGrafter"/>
</dbReference>
<dbReference type="RefSeq" id="WP_037906285.1">
    <property type="nucleotide sequence ID" value="NZ_JEMU01000004.1"/>
</dbReference>
<comment type="caution">
    <text evidence="4">The sequence shown here is derived from an EMBL/GenBank/DDBJ whole genome shotgun (WGS) entry which is preliminary data.</text>
</comment>
<evidence type="ECO:0000256" key="1">
    <source>
        <dbReference type="ARBA" id="ARBA00006484"/>
    </source>
</evidence>
<dbReference type="SUPFAM" id="SSF51735">
    <property type="entry name" value="NAD(P)-binding Rossmann-fold domains"/>
    <property type="match status" value="1"/>
</dbReference>
<sequence length="270" mass="28244">MKFKNASVVITGAGSGIGAALARLAAAKGARVTVSDIDGAKAEVVAQEIGGIAVPCDVRDEQAIKDLIAKASAAHGPVDIFVSNAGLGRGDPSHAASQHDEDWMLNWQVHVMAHVYACRALLPDMIARKSGHLVNVASAAGLLNQIGDAAYSATKHAAVSFAESLAITHGADGIKASVVCPQYVATPLLGLSDEDAAAQANLLTADDVAAAVVDGVEADRFLILSHPDVAEYTRHRALDHDRWIMGMQMLRAKAQDTFGEISVESFYKLV</sequence>
<dbReference type="GO" id="GO:0016491">
    <property type="term" value="F:oxidoreductase activity"/>
    <property type="evidence" value="ECO:0007669"/>
    <property type="project" value="UniProtKB-KW"/>
</dbReference>
<dbReference type="PANTHER" id="PTHR44196">
    <property type="entry name" value="DEHYDROGENASE/REDUCTASE SDR FAMILY MEMBER 7B"/>
    <property type="match status" value="1"/>
</dbReference>
<proteinExistence type="inferred from homology"/>
<dbReference type="PRINTS" id="PR00080">
    <property type="entry name" value="SDRFAMILY"/>
</dbReference>
<keyword evidence="5" id="KW-1185">Reference proteome</keyword>
<evidence type="ECO:0000256" key="2">
    <source>
        <dbReference type="ARBA" id="ARBA00023002"/>
    </source>
</evidence>
<keyword evidence="2" id="KW-0560">Oxidoreductase</keyword>
<name>A0A061SVY7_9RHOB</name>
<dbReference type="InterPro" id="IPR036291">
    <property type="entry name" value="NAD(P)-bd_dom_sf"/>
</dbReference>
<evidence type="ECO:0000313" key="4">
    <source>
        <dbReference type="EMBL" id="KAJ03889.1"/>
    </source>
</evidence>
<dbReference type="STRING" id="83219.PM02_06115"/>
<dbReference type="PROSITE" id="PS00061">
    <property type="entry name" value="ADH_SHORT"/>
    <property type="match status" value="1"/>
</dbReference>
<dbReference type="eggNOG" id="COG4221">
    <property type="taxonomic scope" value="Bacteria"/>
</dbReference>